<dbReference type="PIRSF" id="PIRSF039014">
    <property type="entry name" value="OTR_cyc"/>
    <property type="match status" value="1"/>
</dbReference>
<dbReference type="SUPFAM" id="SSF48695">
    <property type="entry name" value="Multiheme cytochromes"/>
    <property type="match status" value="1"/>
</dbReference>
<name>A0A9X1WAB5_9VIBR</name>
<evidence type="ECO:0000313" key="3">
    <source>
        <dbReference type="EMBL" id="MCJ2376401.1"/>
    </source>
</evidence>
<organism evidence="3 4">
    <name type="scientific">Vibrio gelatinilyticus</name>
    <dbReference type="NCBI Taxonomy" id="2893468"/>
    <lineage>
        <taxon>Bacteria</taxon>
        <taxon>Pseudomonadati</taxon>
        <taxon>Pseudomonadota</taxon>
        <taxon>Gammaproteobacteria</taxon>
        <taxon>Vibrionales</taxon>
        <taxon>Vibrionaceae</taxon>
        <taxon>Vibrio</taxon>
    </lineage>
</organism>
<keyword evidence="1" id="KW-0732">Signal</keyword>
<reference evidence="3" key="1">
    <citation type="submission" date="2021-11" db="EMBL/GenBank/DDBJ databases">
        <title>Vibrio ZSDE26 sp. nov. and Vibrio ZSDZ34 sp. nov., isolated from coastal seawater in Qingdao.</title>
        <authorList>
            <person name="Zhang P."/>
        </authorList>
    </citation>
    <scope>NUCLEOTIDE SEQUENCE</scope>
    <source>
        <strain evidence="3">ZSDZ34</strain>
    </source>
</reference>
<dbReference type="InterPro" id="IPR036280">
    <property type="entry name" value="Multihaem_cyt_sf"/>
</dbReference>
<gene>
    <name evidence="3" type="ORF">LNL84_06085</name>
</gene>
<dbReference type="EMBL" id="JAJNNZ010000003">
    <property type="protein sequence ID" value="MCJ2376401.1"/>
    <property type="molecule type" value="Genomic_DNA"/>
</dbReference>
<accession>A0A9X1WAB5</accession>
<dbReference type="Pfam" id="PF11783">
    <property type="entry name" value="Cytochrome_cB"/>
    <property type="match status" value="1"/>
</dbReference>
<feature type="transmembrane region" description="Helical" evidence="2">
    <location>
        <begin position="7"/>
        <end position="26"/>
    </location>
</feature>
<keyword evidence="2" id="KW-0812">Transmembrane</keyword>
<keyword evidence="4" id="KW-1185">Reference proteome</keyword>
<dbReference type="AlphaFoldDB" id="A0A9X1WAB5"/>
<proteinExistence type="predicted"/>
<dbReference type="GO" id="GO:0016491">
    <property type="term" value="F:oxidoreductase activity"/>
    <property type="evidence" value="ECO:0007669"/>
    <property type="project" value="TreeGrafter"/>
</dbReference>
<dbReference type="PANTHER" id="PTHR35038:SF5">
    <property type="entry name" value="CYTOCHROME C-TYPE PROTEIN NRFB"/>
    <property type="match status" value="1"/>
</dbReference>
<dbReference type="RefSeq" id="WP_244355847.1">
    <property type="nucleotide sequence ID" value="NZ_JAJNNZ010000003.1"/>
</dbReference>
<dbReference type="Gene3D" id="3.90.10.10">
    <property type="entry name" value="Cytochrome C3"/>
    <property type="match status" value="1"/>
</dbReference>
<comment type="caution">
    <text evidence="3">The sequence shown here is derived from an EMBL/GenBank/DDBJ whole genome shotgun (WGS) entry which is preliminary data.</text>
</comment>
<dbReference type="InterPro" id="IPR051829">
    <property type="entry name" value="Multiheme_Cytochr_ET"/>
</dbReference>
<keyword evidence="2" id="KW-1133">Transmembrane helix</keyword>
<protein>
    <submittedName>
        <fullName evidence="3">Tetrathionate reductase family octaheme c-type cytochrome</fullName>
    </submittedName>
</protein>
<evidence type="ECO:0000256" key="1">
    <source>
        <dbReference type="ARBA" id="ARBA00022729"/>
    </source>
</evidence>
<keyword evidence="2" id="KW-0472">Membrane</keyword>
<dbReference type="PANTHER" id="PTHR35038">
    <property type="entry name" value="DISSIMILATORY SULFITE REDUCTASE SIRA"/>
    <property type="match status" value="1"/>
</dbReference>
<evidence type="ECO:0000313" key="4">
    <source>
        <dbReference type="Proteomes" id="UP001139488"/>
    </source>
</evidence>
<dbReference type="NCBIfam" id="TIGR04315">
    <property type="entry name" value="octaheme_Shew"/>
    <property type="match status" value="1"/>
</dbReference>
<dbReference type="InterPro" id="IPR024673">
    <property type="entry name" value="Octahem_Cyt_c"/>
</dbReference>
<evidence type="ECO:0000256" key="2">
    <source>
        <dbReference type="SAM" id="Phobius"/>
    </source>
</evidence>
<dbReference type="Proteomes" id="UP001139488">
    <property type="component" value="Unassembled WGS sequence"/>
</dbReference>
<sequence>MRKVFHSWLLGLIGIIGVILVPLVLFTEPSDPIADTPWEHVPKLAASVDHSDLFLQREFKTGQEVTQACVECHQDAAQQVMHTTHWTWQAEPVVVEGRSEPISIGKKNTINNFCIGIQGNWEGCSACHAGYGWENEAFDFRDQANVDCIVCHDQTQTYKKGKKGLPVEGVDLLEVAKSVGRPSRTNCGSCHFKGGGGNAVKHGDLDESLSFPEERLDVHMGRYQFVCVDCHKTRQHDISGRSISVSVDNKNQIFCTDCHKESLHKDERVSLHVDSVACQTCHIPTVAKKDATKTRWDWSQAGDANRPEDPHHYLKMKGSFVYEKQLEPSYLWFNGLAERYLLGDPIQPTEVTDINAPKGSISDPKAKIWPFKIHTAKQPYDVKYRHLLQPKTVGKDGYWSHYDWNEALSLGSSFAGIQYSGSFNFAETAMYWPQTHMVAPKEDALQCQDCHGENSRFDWEALGYIGDPIKWGIGDRRRALNKEEASYESSN</sequence>